<feature type="transmembrane region" description="Helical" evidence="1">
    <location>
        <begin position="141"/>
        <end position="165"/>
    </location>
</feature>
<keyword evidence="1" id="KW-0472">Membrane</keyword>
<name>A0AA36CW56_9BILA</name>
<evidence type="ECO:0008006" key="4">
    <source>
        <dbReference type="Google" id="ProtNLM"/>
    </source>
</evidence>
<comment type="caution">
    <text evidence="2">The sequence shown here is derived from an EMBL/GenBank/DDBJ whole genome shotgun (WGS) entry which is preliminary data.</text>
</comment>
<dbReference type="Gene3D" id="3.60.15.10">
    <property type="entry name" value="Ribonuclease Z/Hydroxyacylglutathione hydrolase-like"/>
    <property type="match status" value="1"/>
</dbReference>
<feature type="transmembrane region" description="Helical" evidence="1">
    <location>
        <begin position="58"/>
        <end position="80"/>
    </location>
</feature>
<reference evidence="2" key="1">
    <citation type="submission" date="2023-06" db="EMBL/GenBank/DDBJ databases">
        <authorList>
            <person name="Delattre M."/>
        </authorList>
    </citation>
    <scope>NUCLEOTIDE SEQUENCE</scope>
    <source>
        <strain evidence="2">AF72</strain>
    </source>
</reference>
<feature type="transmembrane region" description="Helical" evidence="1">
    <location>
        <begin position="92"/>
        <end position="113"/>
    </location>
</feature>
<accession>A0AA36CW56</accession>
<keyword evidence="3" id="KW-1185">Reference proteome</keyword>
<organism evidence="2 3">
    <name type="scientific">Mesorhabditis spiculigera</name>
    <dbReference type="NCBI Taxonomy" id="96644"/>
    <lineage>
        <taxon>Eukaryota</taxon>
        <taxon>Metazoa</taxon>
        <taxon>Ecdysozoa</taxon>
        <taxon>Nematoda</taxon>
        <taxon>Chromadorea</taxon>
        <taxon>Rhabditida</taxon>
        <taxon>Rhabditina</taxon>
        <taxon>Rhabditomorpha</taxon>
        <taxon>Rhabditoidea</taxon>
        <taxon>Rhabditidae</taxon>
        <taxon>Mesorhabditinae</taxon>
        <taxon>Mesorhabditis</taxon>
    </lineage>
</organism>
<feature type="non-terminal residue" evidence="2">
    <location>
        <position position="1"/>
    </location>
</feature>
<proteinExistence type="predicted"/>
<keyword evidence="1" id="KW-1133">Transmembrane helix</keyword>
<dbReference type="PANTHER" id="PTHR23200">
    <property type="entry name" value="METALLO-BETA-LACTAMASE DOMAIN-CONTAINING PROTEIN 1"/>
    <property type="match status" value="1"/>
</dbReference>
<gene>
    <name evidence="2" type="ORF">MSPICULIGERA_LOCUS14733</name>
</gene>
<dbReference type="SUPFAM" id="SSF56281">
    <property type="entry name" value="Metallo-hydrolase/oxidoreductase"/>
    <property type="match status" value="1"/>
</dbReference>
<evidence type="ECO:0000256" key="1">
    <source>
        <dbReference type="SAM" id="Phobius"/>
    </source>
</evidence>
<dbReference type="AlphaFoldDB" id="A0AA36CW56"/>
<keyword evidence="1" id="KW-0812">Transmembrane</keyword>
<dbReference type="InterPro" id="IPR039344">
    <property type="entry name" value="MBLAC1"/>
</dbReference>
<feature type="transmembrane region" description="Helical" evidence="1">
    <location>
        <begin position="23"/>
        <end position="46"/>
    </location>
</feature>
<evidence type="ECO:0000313" key="2">
    <source>
        <dbReference type="EMBL" id="CAJ0576440.1"/>
    </source>
</evidence>
<evidence type="ECO:0000313" key="3">
    <source>
        <dbReference type="Proteomes" id="UP001177023"/>
    </source>
</evidence>
<sequence length="415" mass="46377">MDSDDLELDASCACRRRRHTKSYAALTTIFDLAFLTAAFLKCIHFFKLQRYNSFSTAAVTAGGCLYSVHIICILLAWAGLAAGKSLFLVPKIVLKTITVLMCLAATALLAFFIQNDFSVVGRLIAENTPLDYYEQRTTMEMAAMIIVGIGTVATIIQFWLLVLLVQCYRGMTRREIREAVLRQKRRRAYSGKGQLAPETPKRHLPRLESSGQLAAPYETIRPDESNLAHQAEFVNPGVALNHSTGCLAKEEVTLDQIGAIVVTHAHPGVMGNLNFFGQKPILFHSLEFIGRHVTPTELKDRPYRKVSQNVEVWKTPGHTQHDLTVLVHNVAGYGTMAVTGDLIPNEQLIAEKRDIMSEEGVWDSAIKRQNANLIICMADWIVPGHGTPFRVLPHYRQKAGCTRLLQQRYSLNQFA</sequence>
<protein>
    <recommendedName>
        <fullName evidence="4">Metallo-beta-lactamase domain-containing protein</fullName>
    </recommendedName>
</protein>
<dbReference type="EMBL" id="CATQJA010002644">
    <property type="protein sequence ID" value="CAJ0576440.1"/>
    <property type="molecule type" value="Genomic_DNA"/>
</dbReference>
<dbReference type="Proteomes" id="UP001177023">
    <property type="component" value="Unassembled WGS sequence"/>
</dbReference>
<dbReference type="InterPro" id="IPR036866">
    <property type="entry name" value="RibonucZ/Hydroxyglut_hydro"/>
</dbReference>
<dbReference type="PANTHER" id="PTHR23200:SF49">
    <property type="entry name" value="METALLO-BETA-LACTAMASE DOMAIN-CONTAINING PROTEIN"/>
    <property type="match status" value="1"/>
</dbReference>